<evidence type="ECO:0008006" key="4">
    <source>
        <dbReference type="Google" id="ProtNLM"/>
    </source>
</evidence>
<evidence type="ECO:0000256" key="1">
    <source>
        <dbReference type="SAM" id="SignalP"/>
    </source>
</evidence>
<evidence type="ECO:0000313" key="2">
    <source>
        <dbReference type="EMBL" id="VDM90614.1"/>
    </source>
</evidence>
<name>A0A3S4DW51_9MYCO</name>
<reference evidence="3" key="1">
    <citation type="submission" date="2018-02" db="EMBL/GenBank/DDBJ databases">
        <authorList>
            <person name="Seth-Smith MB H."/>
            <person name="Seth-Smith H."/>
        </authorList>
    </citation>
    <scope>NUCLEOTIDE SEQUENCE [LARGE SCALE GENOMIC DNA]</scope>
</reference>
<dbReference type="OrthoDB" id="4746598at2"/>
<proteinExistence type="predicted"/>
<gene>
    <name evidence="2" type="ORF">MB901379_04216</name>
</gene>
<keyword evidence="3" id="KW-1185">Reference proteome</keyword>
<dbReference type="RefSeq" id="WP_158018263.1">
    <property type="nucleotide sequence ID" value="NZ_CBCSKE010000007.1"/>
</dbReference>
<dbReference type="Proteomes" id="UP000269998">
    <property type="component" value="Chromosome"/>
</dbReference>
<feature type="chain" id="PRO_5018731621" description="Secreted protein" evidence="1">
    <location>
        <begin position="37"/>
        <end position="78"/>
    </location>
</feature>
<dbReference type="AlphaFoldDB" id="A0A3S4DW51"/>
<sequence length="78" mass="8084" precursor="true">MKIETKHGCRRVIKKASASAAIAVGCVLWAAAPASAEPNPVIEEPNPFGGFSCNCGELAPEGPAVHEDLLRGMRNGLA</sequence>
<evidence type="ECO:0000313" key="3">
    <source>
        <dbReference type="Proteomes" id="UP000269998"/>
    </source>
</evidence>
<dbReference type="EMBL" id="LR130759">
    <property type="protein sequence ID" value="VDM90614.1"/>
    <property type="molecule type" value="Genomic_DNA"/>
</dbReference>
<protein>
    <recommendedName>
        <fullName evidence="4">Secreted protein</fullName>
    </recommendedName>
</protein>
<keyword evidence="1" id="KW-0732">Signal</keyword>
<dbReference type="KEGG" id="mbai:MB901379_04216"/>
<dbReference type="PROSITE" id="PS51257">
    <property type="entry name" value="PROKAR_LIPOPROTEIN"/>
    <property type="match status" value="1"/>
</dbReference>
<accession>A0A3S4DW51</accession>
<feature type="signal peptide" evidence="1">
    <location>
        <begin position="1"/>
        <end position="36"/>
    </location>
</feature>
<organism evidence="2 3">
    <name type="scientific">Mycobacterium basiliense</name>
    <dbReference type="NCBI Taxonomy" id="2094119"/>
    <lineage>
        <taxon>Bacteria</taxon>
        <taxon>Bacillati</taxon>
        <taxon>Actinomycetota</taxon>
        <taxon>Actinomycetes</taxon>
        <taxon>Mycobacteriales</taxon>
        <taxon>Mycobacteriaceae</taxon>
        <taxon>Mycobacterium</taxon>
    </lineage>
</organism>